<evidence type="ECO:0000313" key="3">
    <source>
        <dbReference type="Proteomes" id="UP000189299"/>
    </source>
</evidence>
<protein>
    <submittedName>
        <fullName evidence="2">Uncharacterized protein</fullName>
    </submittedName>
</protein>
<keyword evidence="1" id="KW-1133">Transmembrane helix</keyword>
<accession>A0A1V2UJR6</accession>
<keyword evidence="1" id="KW-0472">Membrane</keyword>
<feature type="transmembrane region" description="Helical" evidence="1">
    <location>
        <begin position="12"/>
        <end position="28"/>
    </location>
</feature>
<comment type="caution">
    <text evidence="2">The sequence shown here is derived from an EMBL/GenBank/DDBJ whole genome shotgun (WGS) entry which is preliminary data.</text>
</comment>
<proteinExistence type="predicted"/>
<dbReference type="Proteomes" id="UP000189299">
    <property type="component" value="Unassembled WGS sequence"/>
</dbReference>
<feature type="transmembrane region" description="Helical" evidence="1">
    <location>
        <begin position="40"/>
        <end position="58"/>
    </location>
</feature>
<organism evidence="2 3">
    <name type="scientific">Enterococcus mundtii</name>
    <dbReference type="NCBI Taxonomy" id="53346"/>
    <lineage>
        <taxon>Bacteria</taxon>
        <taxon>Bacillati</taxon>
        <taxon>Bacillota</taxon>
        <taxon>Bacilli</taxon>
        <taxon>Lactobacillales</taxon>
        <taxon>Enterococcaceae</taxon>
        <taxon>Enterococcus</taxon>
    </lineage>
</organism>
<dbReference type="AlphaFoldDB" id="A0A1V2UJR6"/>
<dbReference type="EMBL" id="MSTR01000006">
    <property type="protein sequence ID" value="ONN43256.1"/>
    <property type="molecule type" value="Genomic_DNA"/>
</dbReference>
<keyword evidence="1" id="KW-0812">Transmembrane</keyword>
<evidence type="ECO:0000313" key="2">
    <source>
        <dbReference type="EMBL" id="ONN43256.1"/>
    </source>
</evidence>
<feature type="transmembrane region" description="Helical" evidence="1">
    <location>
        <begin position="79"/>
        <end position="100"/>
    </location>
</feature>
<evidence type="ECO:0000256" key="1">
    <source>
        <dbReference type="SAM" id="Phobius"/>
    </source>
</evidence>
<gene>
    <name evidence="2" type="ORF">BTN92_07365</name>
</gene>
<name>A0A1V2UJR6_ENTMU</name>
<reference evidence="2 3" key="1">
    <citation type="submission" date="2016-12" db="EMBL/GenBank/DDBJ databases">
        <authorList>
            <person name="Song W.-J."/>
            <person name="Kurnit D.M."/>
        </authorList>
    </citation>
    <scope>NUCLEOTIDE SEQUENCE [LARGE SCALE GENOMIC DNA]</scope>
    <source>
        <strain evidence="2 3">CGB1038-1_S1</strain>
    </source>
</reference>
<sequence>MSNKTQAARKLVQVIWLLQLLTLYTFFLTTNDQSYQLSNLIMKLLIMLSLGLQSIFIRGNRNYKFGIIFTYNQSTIAQIVERLIWFILIVSYFFVFYIFYYK</sequence>